<dbReference type="Pfam" id="PF00498">
    <property type="entry name" value="FHA"/>
    <property type="match status" value="1"/>
</dbReference>
<reference evidence="2" key="1">
    <citation type="journal article" date="2014" name="Int. J. Syst. Evol. Microbiol.">
        <title>Complete genome sequence of Corynebacterium casei LMG S-19264T (=DSM 44701T), isolated from a smear-ripened cheese.</title>
        <authorList>
            <consortium name="US DOE Joint Genome Institute (JGI-PGF)"/>
            <person name="Walter F."/>
            <person name="Albersmeier A."/>
            <person name="Kalinowski J."/>
            <person name="Ruckert C."/>
        </authorList>
    </citation>
    <scope>NUCLEOTIDE SEQUENCE</scope>
    <source>
        <strain evidence="2">NBRC 110071</strain>
    </source>
</reference>
<accession>A0AA37W852</accession>
<dbReference type="EMBL" id="BSNM01000014">
    <property type="protein sequence ID" value="GLQ31844.1"/>
    <property type="molecule type" value="Genomic_DNA"/>
</dbReference>
<protein>
    <submittedName>
        <fullName evidence="2">FHA domain-containing protein</fullName>
    </submittedName>
</protein>
<organism evidence="2 3">
    <name type="scientific">Litoribrevibacter albus</name>
    <dbReference type="NCBI Taxonomy" id="1473156"/>
    <lineage>
        <taxon>Bacteria</taxon>
        <taxon>Pseudomonadati</taxon>
        <taxon>Pseudomonadota</taxon>
        <taxon>Gammaproteobacteria</taxon>
        <taxon>Oceanospirillales</taxon>
        <taxon>Oceanospirillaceae</taxon>
        <taxon>Litoribrevibacter</taxon>
    </lineage>
</organism>
<dbReference type="NCBIfam" id="TIGR03354">
    <property type="entry name" value="VI_FHA"/>
    <property type="match status" value="1"/>
</dbReference>
<reference evidence="2" key="2">
    <citation type="submission" date="2023-01" db="EMBL/GenBank/DDBJ databases">
        <title>Draft genome sequence of Litoribrevibacter albus strain NBRC 110071.</title>
        <authorList>
            <person name="Sun Q."/>
            <person name="Mori K."/>
        </authorList>
    </citation>
    <scope>NUCLEOTIDE SEQUENCE</scope>
    <source>
        <strain evidence="2">NBRC 110071</strain>
    </source>
</reference>
<comment type="caution">
    <text evidence="2">The sequence shown here is derived from an EMBL/GenBank/DDBJ whole genome shotgun (WGS) entry which is preliminary data.</text>
</comment>
<evidence type="ECO:0000313" key="3">
    <source>
        <dbReference type="Proteomes" id="UP001161389"/>
    </source>
</evidence>
<dbReference type="InterPro" id="IPR017735">
    <property type="entry name" value="T6SS_FHA"/>
</dbReference>
<feature type="domain" description="FHA" evidence="1">
    <location>
        <begin position="28"/>
        <end position="78"/>
    </location>
</feature>
<keyword evidence="3" id="KW-1185">Reference proteome</keyword>
<dbReference type="CDD" id="cd00060">
    <property type="entry name" value="FHA"/>
    <property type="match status" value="1"/>
</dbReference>
<evidence type="ECO:0000259" key="1">
    <source>
        <dbReference type="PROSITE" id="PS50006"/>
    </source>
</evidence>
<name>A0AA37W852_9GAMM</name>
<proteinExistence type="predicted"/>
<dbReference type="InterPro" id="IPR008984">
    <property type="entry name" value="SMAD_FHA_dom_sf"/>
</dbReference>
<dbReference type="SUPFAM" id="SSF49879">
    <property type="entry name" value="SMAD/FHA domain"/>
    <property type="match status" value="1"/>
</dbReference>
<sequence length="438" mass="48359">MLLELTVVSYHRLSSRQEAIKTFDQFGGTIGRSESSDWYLPDPERVVSGTHARIEERNGSFYITDLSTNGLYVNRSVEPLGTDNSHLLSDGDFLSLGEYEVEVRLVTQSSNNAVPESSASDQLLNNYQTEVIPSSTQSSADLGMGIPMSEFARPQSSSSTPVVATIESIQSVDATSVSDTLDDHFLPPSPQIPEEWDSHFAPIDPIPPSTPQVPESTPMATNTAVNATHVGSTPVQNPPVSEGSSVDEQHIVALLRGMGISSDMIPAHADDKWWEQLGGTFQELLLGLMDVLRNRSTTKSEFRVNQTTFQQKENNPLKFSASLEDAFHNLFNRPGTSFLPAQQAVKDAYQDINRHEEAIMAGAKGAVNGVLNQLSPELVQSKDFTTSFMDKMTPAKRQARYWDIYKELYKDLQKDFSNEGERAVNDEFTAAYEAALKK</sequence>
<dbReference type="AlphaFoldDB" id="A0AA37W852"/>
<dbReference type="PROSITE" id="PS50006">
    <property type="entry name" value="FHA_DOMAIN"/>
    <property type="match status" value="1"/>
</dbReference>
<evidence type="ECO:0000313" key="2">
    <source>
        <dbReference type="EMBL" id="GLQ31844.1"/>
    </source>
</evidence>
<dbReference type="SMART" id="SM00240">
    <property type="entry name" value="FHA"/>
    <property type="match status" value="1"/>
</dbReference>
<dbReference type="Pfam" id="PF20232">
    <property type="entry name" value="T6SS_FHA_C"/>
    <property type="match status" value="1"/>
</dbReference>
<gene>
    <name evidence="2" type="ORF">GCM10007876_23230</name>
</gene>
<dbReference type="RefSeq" id="WP_284381591.1">
    <property type="nucleotide sequence ID" value="NZ_BSNM01000014.1"/>
</dbReference>
<dbReference type="InterPro" id="IPR000253">
    <property type="entry name" value="FHA_dom"/>
</dbReference>
<dbReference type="InterPro" id="IPR046883">
    <property type="entry name" value="T6SS_FHA_C"/>
</dbReference>
<dbReference type="Gene3D" id="2.60.200.20">
    <property type="match status" value="1"/>
</dbReference>
<dbReference type="Proteomes" id="UP001161389">
    <property type="component" value="Unassembled WGS sequence"/>
</dbReference>